<keyword evidence="5" id="KW-1185">Reference proteome</keyword>
<feature type="DNA-binding region" description="H-T-H motif" evidence="2">
    <location>
        <begin position="32"/>
        <end position="51"/>
    </location>
</feature>
<evidence type="ECO:0000313" key="5">
    <source>
        <dbReference type="Proteomes" id="UP000654345"/>
    </source>
</evidence>
<sequence>MARTPKVVEDRREQILDAAIRVFARKGFRQTINSDIAREAGITSGLIYYYFQSKEEMLQAIVETRSPLSLMRSLPPETLEMPPAEFLPFLIPQVLEIFEGEPIANLVRIFLPEWLHNAEVFEPLRTQGITQAVDFFRGYYTRQQELRHVGSQIDPTFQAQMTISCLVGFLLRRQIISDPTVAHYSHHELATLLTTTLLKGLEAR</sequence>
<reference evidence="4 5" key="1">
    <citation type="journal article" date="2021" name="Int. J. Syst. Evol. Microbiol.">
        <title>Reticulibacter mediterranei gen. nov., sp. nov., within the new family Reticulibacteraceae fam. nov., and Ktedonospora formicarum gen. nov., sp. nov., Ktedonobacter robiniae sp. nov., Dictyobacter formicarum sp. nov. and Dictyobacter arantiisoli sp. nov., belonging to the class Ktedonobacteria.</title>
        <authorList>
            <person name="Yabe S."/>
            <person name="Zheng Y."/>
            <person name="Wang C.M."/>
            <person name="Sakai Y."/>
            <person name="Abe K."/>
            <person name="Yokota A."/>
            <person name="Donadio S."/>
            <person name="Cavaletti L."/>
            <person name="Monciardini P."/>
        </authorList>
    </citation>
    <scope>NUCLEOTIDE SEQUENCE [LARGE SCALE GENOMIC DNA]</scope>
    <source>
        <strain evidence="4 5">SOSP1-30</strain>
    </source>
</reference>
<dbReference type="EMBL" id="BNJG01000002">
    <property type="protein sequence ID" value="GHO58155.1"/>
    <property type="molecule type" value="Genomic_DNA"/>
</dbReference>
<accession>A0ABQ3UZM9</accession>
<dbReference type="Pfam" id="PF00440">
    <property type="entry name" value="TetR_N"/>
    <property type="match status" value="1"/>
</dbReference>
<dbReference type="Proteomes" id="UP000654345">
    <property type="component" value="Unassembled WGS sequence"/>
</dbReference>
<dbReference type="InterPro" id="IPR009057">
    <property type="entry name" value="Homeodomain-like_sf"/>
</dbReference>
<dbReference type="RefSeq" id="WP_201374417.1">
    <property type="nucleotide sequence ID" value="NZ_BNJG01000002.1"/>
</dbReference>
<evidence type="ECO:0000256" key="2">
    <source>
        <dbReference type="PROSITE-ProRule" id="PRU00335"/>
    </source>
</evidence>
<dbReference type="SUPFAM" id="SSF46689">
    <property type="entry name" value="Homeodomain-like"/>
    <property type="match status" value="1"/>
</dbReference>
<evidence type="ECO:0000259" key="3">
    <source>
        <dbReference type="PROSITE" id="PS50977"/>
    </source>
</evidence>
<keyword evidence="1 2" id="KW-0238">DNA-binding</keyword>
<dbReference type="InterPro" id="IPR036271">
    <property type="entry name" value="Tet_transcr_reg_TetR-rel_C_sf"/>
</dbReference>
<proteinExistence type="predicted"/>
<comment type="caution">
    <text evidence="4">The sequence shown here is derived from an EMBL/GenBank/DDBJ whole genome shotgun (WGS) entry which is preliminary data.</text>
</comment>
<dbReference type="PANTHER" id="PTHR30055">
    <property type="entry name" value="HTH-TYPE TRANSCRIPTIONAL REGULATOR RUTR"/>
    <property type="match status" value="1"/>
</dbReference>
<feature type="domain" description="HTH tetR-type" evidence="3">
    <location>
        <begin position="9"/>
        <end position="69"/>
    </location>
</feature>
<dbReference type="PANTHER" id="PTHR30055:SF226">
    <property type="entry name" value="HTH-TYPE TRANSCRIPTIONAL REGULATOR PKSA"/>
    <property type="match status" value="1"/>
</dbReference>
<name>A0ABQ3UZM9_9CHLR</name>
<dbReference type="Gene3D" id="1.10.357.10">
    <property type="entry name" value="Tetracycline Repressor, domain 2"/>
    <property type="match status" value="1"/>
</dbReference>
<evidence type="ECO:0000313" key="4">
    <source>
        <dbReference type="EMBL" id="GHO58155.1"/>
    </source>
</evidence>
<dbReference type="SUPFAM" id="SSF48498">
    <property type="entry name" value="Tetracyclin repressor-like, C-terminal domain"/>
    <property type="match status" value="1"/>
</dbReference>
<dbReference type="PRINTS" id="PR00455">
    <property type="entry name" value="HTHTETR"/>
</dbReference>
<dbReference type="PROSITE" id="PS50977">
    <property type="entry name" value="HTH_TETR_2"/>
    <property type="match status" value="1"/>
</dbReference>
<dbReference type="InterPro" id="IPR001647">
    <property type="entry name" value="HTH_TetR"/>
</dbReference>
<dbReference type="InterPro" id="IPR050109">
    <property type="entry name" value="HTH-type_TetR-like_transc_reg"/>
</dbReference>
<evidence type="ECO:0000256" key="1">
    <source>
        <dbReference type="ARBA" id="ARBA00023125"/>
    </source>
</evidence>
<gene>
    <name evidence="4" type="ORF">KSB_66300</name>
</gene>
<protein>
    <recommendedName>
        <fullName evidence="3">HTH tetR-type domain-containing protein</fullName>
    </recommendedName>
</protein>
<organism evidence="4 5">
    <name type="scientific">Ktedonobacter robiniae</name>
    <dbReference type="NCBI Taxonomy" id="2778365"/>
    <lineage>
        <taxon>Bacteria</taxon>
        <taxon>Bacillati</taxon>
        <taxon>Chloroflexota</taxon>
        <taxon>Ktedonobacteria</taxon>
        <taxon>Ktedonobacterales</taxon>
        <taxon>Ktedonobacteraceae</taxon>
        <taxon>Ktedonobacter</taxon>
    </lineage>
</organism>